<proteinExistence type="predicted"/>
<keyword evidence="3" id="KW-1185">Reference proteome</keyword>
<gene>
    <name evidence="2" type="ORF">NO357_00980</name>
</gene>
<comment type="caution">
    <text evidence="2">The sequence shown here is derived from an EMBL/GenBank/DDBJ whole genome shotgun (WGS) entry which is preliminary data.</text>
</comment>
<dbReference type="InterPro" id="IPR006342">
    <property type="entry name" value="FkbM_mtfrase"/>
</dbReference>
<dbReference type="AlphaFoldDB" id="A0AAE3W8A7"/>
<reference evidence="2" key="2">
    <citation type="submission" date="2023-02" db="EMBL/GenBank/DDBJ databases">
        <title>'Rhodoalgimonas zhirmunskyi' gen. nov., isolated from a red alga.</title>
        <authorList>
            <person name="Nedashkovskaya O.I."/>
            <person name="Otstavnykh N.Y."/>
            <person name="Bystritskaya E.P."/>
            <person name="Balabanova L.A."/>
            <person name="Isaeva M.P."/>
        </authorList>
    </citation>
    <scope>NUCLEOTIDE SEQUENCE</scope>
    <source>
        <strain evidence="2">KCTC 52189</strain>
    </source>
</reference>
<dbReference type="SUPFAM" id="SSF53335">
    <property type="entry name" value="S-adenosyl-L-methionine-dependent methyltransferases"/>
    <property type="match status" value="1"/>
</dbReference>
<dbReference type="InterPro" id="IPR052514">
    <property type="entry name" value="SAM-dependent_MTase"/>
</dbReference>
<dbReference type="RefSeq" id="WP_306733738.1">
    <property type="nucleotide sequence ID" value="NZ_JANHAX010000001.1"/>
</dbReference>
<evidence type="ECO:0000259" key="1">
    <source>
        <dbReference type="Pfam" id="PF05050"/>
    </source>
</evidence>
<accession>A0AAE3W8A7</accession>
<protein>
    <submittedName>
        <fullName evidence="2">FkbM family methyltransferase</fullName>
    </submittedName>
</protein>
<dbReference type="PANTHER" id="PTHR34203:SF15">
    <property type="entry name" value="SLL1173 PROTEIN"/>
    <property type="match status" value="1"/>
</dbReference>
<keyword evidence="2" id="KW-0808">Transferase</keyword>
<organism evidence="2 3">
    <name type="scientific">Marimonas arenosa</name>
    <dbReference type="NCBI Taxonomy" id="1795305"/>
    <lineage>
        <taxon>Bacteria</taxon>
        <taxon>Pseudomonadati</taxon>
        <taxon>Pseudomonadota</taxon>
        <taxon>Alphaproteobacteria</taxon>
        <taxon>Rhodobacterales</taxon>
        <taxon>Paracoccaceae</taxon>
        <taxon>Marimonas</taxon>
    </lineage>
</organism>
<dbReference type="Proteomes" id="UP001226762">
    <property type="component" value="Unassembled WGS sequence"/>
</dbReference>
<dbReference type="EMBL" id="JANHAX010000001">
    <property type="protein sequence ID" value="MDQ2088471.1"/>
    <property type="molecule type" value="Genomic_DNA"/>
</dbReference>
<feature type="domain" description="Methyltransferase FkbM" evidence="1">
    <location>
        <begin position="67"/>
        <end position="230"/>
    </location>
</feature>
<evidence type="ECO:0000313" key="3">
    <source>
        <dbReference type="Proteomes" id="UP001226762"/>
    </source>
</evidence>
<name>A0AAE3W8A7_9RHOB</name>
<keyword evidence="2" id="KW-0489">Methyltransferase</keyword>
<dbReference type="Pfam" id="PF05050">
    <property type="entry name" value="Methyltransf_21"/>
    <property type="match status" value="1"/>
</dbReference>
<dbReference type="NCBIfam" id="TIGR01444">
    <property type="entry name" value="fkbM_fam"/>
    <property type="match status" value="1"/>
</dbReference>
<dbReference type="PANTHER" id="PTHR34203">
    <property type="entry name" value="METHYLTRANSFERASE, FKBM FAMILY PROTEIN"/>
    <property type="match status" value="1"/>
</dbReference>
<sequence length="279" mass="30886">MPKPSLTERLRVLNDRRIENRRLAKPFQRTADGFLYKGIPIQFSADWEARERRLVHKLLSGADRFVNVGAHYGYFTCLARSAGVAAIAFEPIDANFHMLLDNLTQNDFDRGTLLIHAAAGDENAVATITGAFSGATLTANSRKPASLNQKTPVVRIDDVVPDIAGQTLFLVDVEGFEYFALRGAARHVADCAHNSWIVEITGSTINRDGALVENTDYRATFEMFLEAGYQVWSIGPDPMRMDGDALDAAMRADPRDRPRGNFLFLSQQIDIEPLLAAMA</sequence>
<dbReference type="InterPro" id="IPR029063">
    <property type="entry name" value="SAM-dependent_MTases_sf"/>
</dbReference>
<reference evidence="2" key="1">
    <citation type="submission" date="2022-07" db="EMBL/GenBank/DDBJ databases">
        <authorList>
            <person name="Otstavnykh N."/>
            <person name="Isaeva M."/>
            <person name="Bystritskaya E."/>
        </authorList>
    </citation>
    <scope>NUCLEOTIDE SEQUENCE</scope>
    <source>
        <strain evidence="2">KCTC 52189</strain>
    </source>
</reference>
<dbReference type="GO" id="GO:0008168">
    <property type="term" value="F:methyltransferase activity"/>
    <property type="evidence" value="ECO:0007669"/>
    <property type="project" value="UniProtKB-KW"/>
</dbReference>
<dbReference type="GO" id="GO:0032259">
    <property type="term" value="P:methylation"/>
    <property type="evidence" value="ECO:0007669"/>
    <property type="project" value="UniProtKB-KW"/>
</dbReference>
<evidence type="ECO:0000313" key="2">
    <source>
        <dbReference type="EMBL" id="MDQ2088471.1"/>
    </source>
</evidence>
<dbReference type="Gene3D" id="3.40.50.150">
    <property type="entry name" value="Vaccinia Virus protein VP39"/>
    <property type="match status" value="1"/>
</dbReference>